<name>A0A7K3VCY2_RHILE</name>
<organism evidence="1 2">
    <name type="scientific">Rhizobium leguminosarum</name>
    <dbReference type="NCBI Taxonomy" id="384"/>
    <lineage>
        <taxon>Bacteria</taxon>
        <taxon>Pseudomonadati</taxon>
        <taxon>Pseudomonadota</taxon>
        <taxon>Alphaproteobacteria</taxon>
        <taxon>Hyphomicrobiales</taxon>
        <taxon>Rhizobiaceae</taxon>
        <taxon>Rhizobium/Agrobacterium group</taxon>
        <taxon>Rhizobium</taxon>
    </lineage>
</organism>
<protein>
    <submittedName>
        <fullName evidence="1">Uncharacterized protein</fullName>
    </submittedName>
</protein>
<evidence type="ECO:0000313" key="2">
    <source>
        <dbReference type="Proteomes" id="UP000471705"/>
    </source>
</evidence>
<dbReference type="RefSeq" id="WP_164046530.1">
    <property type="nucleotide sequence ID" value="NZ_WUFV01000003.1"/>
</dbReference>
<gene>
    <name evidence="1" type="ORF">GR257_08995</name>
</gene>
<reference evidence="1 2" key="1">
    <citation type="submission" date="2019-12" db="EMBL/GenBank/DDBJ databases">
        <title>Rhizobium genotypes associated with high levels of biological nitrogen fixation by grain legumes in a temperate-maritime cropping system.</title>
        <authorList>
            <person name="Maluk M."/>
            <person name="Francesc Ferrando Molina F."/>
            <person name="Lopez Del Egido L."/>
            <person name="Lafos M."/>
            <person name="Langarica-Fuentes A."/>
            <person name="Gebre Yohannes G."/>
            <person name="Young M.W."/>
            <person name="Martin P."/>
            <person name="Gantlett R."/>
            <person name="Kenicer G."/>
            <person name="Hawes C."/>
            <person name="Begg G.S."/>
            <person name="Quilliam R.S."/>
            <person name="Squire G.R."/>
            <person name="Poole P.S."/>
            <person name="Young P.W."/>
            <person name="Iannetta P.M."/>
            <person name="James E.K."/>
        </authorList>
    </citation>
    <scope>NUCLEOTIDE SEQUENCE [LARGE SCALE GENOMIC DNA]</scope>
    <source>
        <strain evidence="1 2">JHI54</strain>
    </source>
</reference>
<proteinExistence type="predicted"/>
<dbReference type="AlphaFoldDB" id="A0A7K3VCY2"/>
<sequence length="291" mass="32422">MNIGTKANKTPVAAGYHEAQLKRQIGYLDRSCGDFDRGDHDEAIRIAVTLRVLLHDTNNSTSLLTHLGIKNTIEYVDTGIYRPLLHAALTEWAKQMGSDLNVVTRTPSDVGLVELGDAGAGRVGWFAPLRLQRFAQGTPPYNACPRISDFDFWWRSPLVEASSGKSFSRWDLVNIMANQDGGAHVDQVGLDADYQDLMVDFLGVGMGYGMDLDFGNLPEALHNVPKALHNVAFASVRQIAFELMVSLRRREWVRQTSGVFAFSEPFRDLNLPEPPHRPMLEPQSIILGKYI</sequence>
<dbReference type="Proteomes" id="UP000471705">
    <property type="component" value="Unassembled WGS sequence"/>
</dbReference>
<accession>A0A7K3VCY2</accession>
<dbReference type="EMBL" id="WUFV01000003">
    <property type="protein sequence ID" value="NEK14995.1"/>
    <property type="molecule type" value="Genomic_DNA"/>
</dbReference>
<evidence type="ECO:0000313" key="1">
    <source>
        <dbReference type="EMBL" id="NEK14995.1"/>
    </source>
</evidence>
<comment type="caution">
    <text evidence="1">The sequence shown here is derived from an EMBL/GenBank/DDBJ whole genome shotgun (WGS) entry which is preliminary data.</text>
</comment>